<comment type="caution">
    <text evidence="2">The sequence shown here is derived from an EMBL/GenBank/DDBJ whole genome shotgun (WGS) entry which is preliminary data.</text>
</comment>
<name>A0AAD6WNV5_9ROSI</name>
<organism evidence="2 3">
    <name type="scientific">Populus alba x Populus x berolinensis</name>
    <dbReference type="NCBI Taxonomy" id="444605"/>
    <lineage>
        <taxon>Eukaryota</taxon>
        <taxon>Viridiplantae</taxon>
        <taxon>Streptophyta</taxon>
        <taxon>Embryophyta</taxon>
        <taxon>Tracheophyta</taxon>
        <taxon>Spermatophyta</taxon>
        <taxon>Magnoliopsida</taxon>
        <taxon>eudicotyledons</taxon>
        <taxon>Gunneridae</taxon>
        <taxon>Pentapetalae</taxon>
        <taxon>rosids</taxon>
        <taxon>fabids</taxon>
        <taxon>Malpighiales</taxon>
        <taxon>Salicaceae</taxon>
        <taxon>Saliceae</taxon>
        <taxon>Populus</taxon>
    </lineage>
</organism>
<sequence>MLWLRAEKNSASTRELRSNAHPTNQTEDINGVPVIQNETINEVPVVQPVAAHFITHDPAEEEVAWMKNSLVGVINEATDLPITGWNVTSINKIISVYGRAIGFDKINLGYSNFGHINLLIGKRLHRFIKENTTLWLNELDPLHYLVSEAIEDNMTAFDLMKQEDESETETNLALIVDVISCSHNNRDLEICKTAVSDVPVEILPSHELVPLDSPQLSEEAAINPNTQHIFHPMILQRRKRKVKVFSSTDSLENYTAEGEGDGSSSLDSGIRQGNARYTHLSDVSVP</sequence>
<evidence type="ECO:0000313" key="3">
    <source>
        <dbReference type="Proteomes" id="UP001164929"/>
    </source>
</evidence>
<dbReference type="EMBL" id="JAQIZT010000001">
    <property type="protein sequence ID" value="KAJ7015579.1"/>
    <property type="molecule type" value="Genomic_DNA"/>
</dbReference>
<dbReference type="AlphaFoldDB" id="A0AAD6WNV5"/>
<evidence type="ECO:0000256" key="1">
    <source>
        <dbReference type="SAM" id="MobiDB-lite"/>
    </source>
</evidence>
<reference evidence="2 3" key="1">
    <citation type="journal article" date="2023" name="Mol. Ecol. Resour.">
        <title>Chromosome-level genome assembly of a triploid poplar Populus alba 'Berolinensis'.</title>
        <authorList>
            <person name="Chen S."/>
            <person name="Yu Y."/>
            <person name="Wang X."/>
            <person name="Wang S."/>
            <person name="Zhang T."/>
            <person name="Zhou Y."/>
            <person name="He R."/>
            <person name="Meng N."/>
            <person name="Wang Y."/>
            <person name="Liu W."/>
            <person name="Liu Z."/>
            <person name="Liu J."/>
            <person name="Guo Q."/>
            <person name="Huang H."/>
            <person name="Sederoff R.R."/>
            <person name="Wang G."/>
            <person name="Qu G."/>
            <person name="Chen S."/>
        </authorList>
    </citation>
    <scope>NUCLEOTIDE SEQUENCE [LARGE SCALE GENOMIC DNA]</scope>
    <source>
        <strain evidence="2">SC-2020</strain>
    </source>
</reference>
<feature type="compositionally biased region" description="Basic and acidic residues" evidence="1">
    <location>
        <begin position="1"/>
        <end position="18"/>
    </location>
</feature>
<keyword evidence="3" id="KW-1185">Reference proteome</keyword>
<accession>A0AAD6WNV5</accession>
<feature type="region of interest" description="Disordered" evidence="1">
    <location>
        <begin position="1"/>
        <end position="28"/>
    </location>
</feature>
<feature type="region of interest" description="Disordered" evidence="1">
    <location>
        <begin position="253"/>
        <end position="286"/>
    </location>
</feature>
<evidence type="ECO:0000313" key="2">
    <source>
        <dbReference type="EMBL" id="KAJ7015579.1"/>
    </source>
</evidence>
<dbReference type="Proteomes" id="UP001164929">
    <property type="component" value="Chromosome 1"/>
</dbReference>
<proteinExistence type="predicted"/>
<protein>
    <submittedName>
        <fullName evidence="2">Uncharacterized protein</fullName>
    </submittedName>
</protein>
<gene>
    <name evidence="2" type="ORF">NC653_004776</name>
</gene>